<dbReference type="AlphaFoldDB" id="A0A915KE29"/>
<reference evidence="3" key="1">
    <citation type="submission" date="2022-11" db="UniProtKB">
        <authorList>
            <consortium name="WormBaseParasite"/>
        </authorList>
    </citation>
    <scope>IDENTIFICATION</scope>
</reference>
<dbReference type="Proteomes" id="UP000887565">
    <property type="component" value="Unplaced"/>
</dbReference>
<organism evidence="2 3">
    <name type="scientific">Romanomermis culicivorax</name>
    <name type="common">Nematode worm</name>
    <dbReference type="NCBI Taxonomy" id="13658"/>
    <lineage>
        <taxon>Eukaryota</taxon>
        <taxon>Metazoa</taxon>
        <taxon>Ecdysozoa</taxon>
        <taxon>Nematoda</taxon>
        <taxon>Enoplea</taxon>
        <taxon>Dorylaimia</taxon>
        <taxon>Mermithida</taxon>
        <taxon>Mermithoidea</taxon>
        <taxon>Mermithidae</taxon>
        <taxon>Romanomermis</taxon>
    </lineage>
</organism>
<sequence>MLVFASYHLPYEWKWELTWVAEVTLGGPYPSWMSSIVGWELASNGLGAVGFTCAAVAIHCYICLARA</sequence>
<feature type="transmembrane region" description="Helical" evidence="1">
    <location>
        <begin position="41"/>
        <end position="64"/>
    </location>
</feature>
<protein>
    <submittedName>
        <fullName evidence="3">Uncharacterized protein</fullName>
    </submittedName>
</protein>
<evidence type="ECO:0000313" key="3">
    <source>
        <dbReference type="WBParaSite" id="nRc.2.0.1.t37048-RA"/>
    </source>
</evidence>
<accession>A0A915KE29</accession>
<keyword evidence="1" id="KW-0472">Membrane</keyword>
<evidence type="ECO:0000313" key="2">
    <source>
        <dbReference type="Proteomes" id="UP000887565"/>
    </source>
</evidence>
<keyword evidence="1" id="KW-0812">Transmembrane</keyword>
<keyword evidence="1" id="KW-1133">Transmembrane helix</keyword>
<keyword evidence="2" id="KW-1185">Reference proteome</keyword>
<evidence type="ECO:0000256" key="1">
    <source>
        <dbReference type="SAM" id="Phobius"/>
    </source>
</evidence>
<name>A0A915KE29_ROMCU</name>
<proteinExistence type="predicted"/>
<dbReference type="WBParaSite" id="nRc.2.0.1.t37048-RA">
    <property type="protein sequence ID" value="nRc.2.0.1.t37048-RA"/>
    <property type="gene ID" value="nRc.2.0.1.g37048"/>
</dbReference>